<reference evidence="1 2" key="1">
    <citation type="submission" date="2015-10" db="EMBL/GenBank/DDBJ databases">
        <title>Genome sequencing of Penicillium freii.</title>
        <authorList>
            <person name="Nguyen H.D."/>
            <person name="Visagie C.M."/>
            <person name="Seifert K.A."/>
        </authorList>
    </citation>
    <scope>NUCLEOTIDE SEQUENCE [LARGE SCALE GENOMIC DNA]</scope>
    <source>
        <strain evidence="1 2">DAOM 242723</strain>
    </source>
</reference>
<dbReference type="Proteomes" id="UP000055045">
    <property type="component" value="Unassembled WGS sequence"/>
</dbReference>
<evidence type="ECO:0000313" key="2">
    <source>
        <dbReference type="Proteomes" id="UP000055045"/>
    </source>
</evidence>
<dbReference type="OrthoDB" id="4276722at2759"/>
<keyword evidence="2" id="KW-1185">Reference proteome</keyword>
<evidence type="ECO:0000313" key="1">
    <source>
        <dbReference type="EMBL" id="KUM55507.1"/>
    </source>
</evidence>
<protein>
    <submittedName>
        <fullName evidence="1">Uncharacterized protein</fullName>
    </submittedName>
</protein>
<name>A0A117NK43_PENFR</name>
<gene>
    <name evidence="1" type="ORF">ACN42_g11757</name>
</gene>
<comment type="caution">
    <text evidence="1">The sequence shown here is derived from an EMBL/GenBank/DDBJ whole genome shotgun (WGS) entry which is preliminary data.</text>
</comment>
<accession>A0A117NK43</accession>
<sequence>MHHAWYSTVSFKPVFLIKGRCSFAPTIAPVARSEMDWQQVRAYTDHLGHPVVLEQYVSPEYETDPDLETPIQVYSLVPLDDDHEELREYLMQTFSDDEVKPLFEIYSYRPPDGFACIEHNRMEIARRKQQHRSGVENPLPLIARWNRPNRLSNIGFCVLVRSHSYRVGNMEDSEEAEEIGEGPDLLYFNRTFSSTRADADLAQHSPEDNEDLRSEAFELSIERVTEQMDIGQMIILDLFLNVSSYADQRYALDVDEGEPPSQDMPTEEQIRDQLGQETSVGGFSLGPAFQVSREADIVTVTNTPEGKTSDIQYIVHTSFLSHIRDTAGFSLLESTARLFTASVLSHLPANKTLTLKFFIPKSNSWSAIGPAQNKVLESLSQQNQESQESPFPIGALHNILSEEDQPPAAKRVTPRGPEKYRYNWLPYESGTFTVVLDRAKFVSENGVYFYKNHCSKVNDSEVLSDNTNIVRGVDMSAVARRLGMVVLDK</sequence>
<organism evidence="1 2">
    <name type="scientific">Penicillium freii</name>
    <dbReference type="NCBI Taxonomy" id="48697"/>
    <lineage>
        <taxon>Eukaryota</taxon>
        <taxon>Fungi</taxon>
        <taxon>Dikarya</taxon>
        <taxon>Ascomycota</taxon>
        <taxon>Pezizomycotina</taxon>
        <taxon>Eurotiomycetes</taxon>
        <taxon>Eurotiomycetidae</taxon>
        <taxon>Eurotiales</taxon>
        <taxon>Aspergillaceae</taxon>
        <taxon>Penicillium</taxon>
    </lineage>
</organism>
<dbReference type="AlphaFoldDB" id="A0A117NK43"/>
<dbReference type="EMBL" id="LLXE01000856">
    <property type="protein sequence ID" value="KUM55507.1"/>
    <property type="molecule type" value="Genomic_DNA"/>
</dbReference>
<dbReference type="STRING" id="48697.A0A117NK43"/>
<proteinExistence type="predicted"/>